<name>A0A977KT71_9CYAN</name>
<keyword evidence="1" id="KW-0472">Membrane</keyword>
<protein>
    <submittedName>
        <fullName evidence="2">Uncharacterized protein</fullName>
    </submittedName>
</protein>
<dbReference type="EMBL" id="CP073041">
    <property type="protein sequence ID" value="UXE58371.1"/>
    <property type="molecule type" value="Genomic_DNA"/>
</dbReference>
<evidence type="ECO:0000256" key="1">
    <source>
        <dbReference type="SAM" id="Phobius"/>
    </source>
</evidence>
<keyword evidence="1" id="KW-0812">Transmembrane</keyword>
<sequence>MFGKFPKDSQDSEGNDLEAILFSKEMELENTDAEMMNDDTEFNLNKTMNNSPEIVNVVERISGILSPYFIVLVGLFLYDSNVLIGTVLIAVGIFSLLKFSWQDLQGVIEKIKSFFQSDS</sequence>
<feature type="transmembrane region" description="Helical" evidence="1">
    <location>
        <begin position="83"/>
        <end position="101"/>
    </location>
</feature>
<proteinExistence type="predicted"/>
<dbReference type="AlphaFoldDB" id="A0A977KT71"/>
<keyword evidence="1" id="KW-1133">Transmembrane helix</keyword>
<gene>
    <name evidence="2" type="ORF">KA717_19990</name>
</gene>
<accession>A0A977KT71</accession>
<evidence type="ECO:0000313" key="2">
    <source>
        <dbReference type="EMBL" id="UXE58371.1"/>
    </source>
</evidence>
<organism evidence="2">
    <name type="scientific">Woronichinia naegeliana WA131</name>
    <dbReference type="NCBI Taxonomy" id="2824559"/>
    <lineage>
        <taxon>Bacteria</taxon>
        <taxon>Bacillati</taxon>
        <taxon>Cyanobacteriota</taxon>
        <taxon>Cyanophyceae</taxon>
        <taxon>Synechococcales</taxon>
        <taxon>Coelosphaeriaceae</taxon>
        <taxon>Woronichinia</taxon>
    </lineage>
</organism>
<reference evidence="2" key="1">
    <citation type="submission" date="2021-04" db="EMBL/GenBank/DDBJ databases">
        <title>Genome sequence of Woronichinia naegeliana from Washington state freshwater lake bloom.</title>
        <authorList>
            <person name="Dreher T.W."/>
        </authorList>
    </citation>
    <scope>NUCLEOTIDE SEQUENCE</scope>
    <source>
        <strain evidence="2">WA131</strain>
    </source>
</reference>
<dbReference type="Proteomes" id="UP001065613">
    <property type="component" value="Chromosome"/>
</dbReference>
<dbReference type="KEGG" id="wna:KA717_19990"/>
<feature type="transmembrane region" description="Helical" evidence="1">
    <location>
        <begin position="57"/>
        <end position="77"/>
    </location>
</feature>